<dbReference type="AlphaFoldDB" id="A0A2G8RN63"/>
<proteinExistence type="predicted"/>
<dbReference type="EMBL" id="AYKW01000069">
    <property type="protein sequence ID" value="PIL22947.1"/>
    <property type="molecule type" value="Genomic_DNA"/>
</dbReference>
<dbReference type="InterPro" id="IPR002575">
    <property type="entry name" value="Aminoglycoside_PTrfase"/>
</dbReference>
<dbReference type="PANTHER" id="PTHR21310:SF58">
    <property type="entry name" value="AMINOGLYCOSIDE PHOSPHOTRANSFERASE DOMAIN-CONTAINING PROTEIN"/>
    <property type="match status" value="1"/>
</dbReference>
<evidence type="ECO:0000313" key="3">
    <source>
        <dbReference type="Proteomes" id="UP000230002"/>
    </source>
</evidence>
<dbReference type="PANTHER" id="PTHR21310">
    <property type="entry name" value="AMINOGLYCOSIDE PHOSPHOTRANSFERASE-RELATED-RELATED"/>
    <property type="match status" value="1"/>
</dbReference>
<comment type="caution">
    <text evidence="2">The sequence shown here is derived from an EMBL/GenBank/DDBJ whole genome shotgun (WGS) entry which is preliminary data.</text>
</comment>
<reference evidence="2 3" key="1">
    <citation type="journal article" date="2015" name="Sci. Rep.">
        <title>Chromosome-level genome map provides insights into diverse defense mechanisms in the medicinal fungus Ganoderma sinense.</title>
        <authorList>
            <person name="Zhu Y."/>
            <person name="Xu J."/>
            <person name="Sun C."/>
            <person name="Zhou S."/>
            <person name="Xu H."/>
            <person name="Nelson D.R."/>
            <person name="Qian J."/>
            <person name="Song J."/>
            <person name="Luo H."/>
            <person name="Xiang L."/>
            <person name="Li Y."/>
            <person name="Xu Z."/>
            <person name="Ji A."/>
            <person name="Wang L."/>
            <person name="Lu S."/>
            <person name="Hayward A."/>
            <person name="Sun W."/>
            <person name="Li X."/>
            <person name="Schwartz D.C."/>
            <person name="Wang Y."/>
            <person name="Chen S."/>
        </authorList>
    </citation>
    <scope>NUCLEOTIDE SEQUENCE [LARGE SCALE GENOMIC DNA]</scope>
    <source>
        <strain evidence="2 3">ZZ0214-1</strain>
    </source>
</reference>
<dbReference type="OrthoDB" id="5404599at2759"/>
<dbReference type="Pfam" id="PF01636">
    <property type="entry name" value="APH"/>
    <property type="match status" value="1"/>
</dbReference>
<evidence type="ECO:0000259" key="1">
    <source>
        <dbReference type="Pfam" id="PF01636"/>
    </source>
</evidence>
<name>A0A2G8RN63_9APHY</name>
<dbReference type="Proteomes" id="UP000230002">
    <property type="component" value="Unassembled WGS sequence"/>
</dbReference>
<keyword evidence="3" id="KW-1185">Reference proteome</keyword>
<accession>A0A2G8RN63</accession>
<dbReference type="CDD" id="cd05120">
    <property type="entry name" value="APH_ChoK_like"/>
    <property type="match status" value="1"/>
</dbReference>
<dbReference type="InterPro" id="IPR011009">
    <property type="entry name" value="Kinase-like_dom_sf"/>
</dbReference>
<protein>
    <recommendedName>
        <fullName evidence="1">Aminoglycoside phosphotransferase domain-containing protein</fullName>
    </recommendedName>
</protein>
<feature type="domain" description="Aminoglycoside phosphotransferase" evidence="1">
    <location>
        <begin position="12"/>
        <end position="201"/>
    </location>
</feature>
<sequence length="237" mass="27040">MYVKQSFLGGLEEGEAIRFVAAHTESIPVPVVVDNLVYGKRSYLVMSRLPGEQLSWLYPELPLDAEPHLSAQLSRMLTPLRAIPAPASSAVCSFGGGPVNCWRMTLSPPLGPWESVAAFHEELMLRAGPLTYIPEDVDSEMVHDVIREVHSREYRLCLTHNDLGPHNILVDDRWNITGIVDWESCAWMPEYWEATKGCYLPQYRKGRWKRIMLAAFPQYATELEAENYIVNWRQCYA</sequence>
<dbReference type="SUPFAM" id="SSF56112">
    <property type="entry name" value="Protein kinase-like (PK-like)"/>
    <property type="match status" value="1"/>
</dbReference>
<dbReference type="Gene3D" id="3.90.1200.10">
    <property type="match status" value="1"/>
</dbReference>
<dbReference type="InterPro" id="IPR051678">
    <property type="entry name" value="AGP_Transferase"/>
</dbReference>
<evidence type="ECO:0000313" key="2">
    <source>
        <dbReference type="EMBL" id="PIL22947.1"/>
    </source>
</evidence>
<dbReference type="STRING" id="1077348.A0A2G8RN63"/>
<gene>
    <name evidence="2" type="ORF">GSI_15643</name>
</gene>
<organism evidence="2 3">
    <name type="scientific">Ganoderma sinense ZZ0214-1</name>
    <dbReference type="NCBI Taxonomy" id="1077348"/>
    <lineage>
        <taxon>Eukaryota</taxon>
        <taxon>Fungi</taxon>
        <taxon>Dikarya</taxon>
        <taxon>Basidiomycota</taxon>
        <taxon>Agaricomycotina</taxon>
        <taxon>Agaricomycetes</taxon>
        <taxon>Polyporales</taxon>
        <taxon>Polyporaceae</taxon>
        <taxon>Ganoderma</taxon>
    </lineage>
</organism>